<dbReference type="InterPro" id="IPR011094">
    <property type="entry name" value="Uncharacterised_LppY/LpqO"/>
</dbReference>
<proteinExistence type="predicted"/>
<protein>
    <submittedName>
        <fullName evidence="1">DUF1259 domain-containing protein</fullName>
    </submittedName>
</protein>
<dbReference type="RefSeq" id="WP_123039490.1">
    <property type="nucleotide sequence ID" value="NZ_CP033433.1"/>
</dbReference>
<evidence type="ECO:0000313" key="1">
    <source>
        <dbReference type="EMBL" id="AYQ71426.1"/>
    </source>
</evidence>
<dbReference type="EMBL" id="CP033433">
    <property type="protein sequence ID" value="AYQ71426.1"/>
    <property type="molecule type" value="Genomic_DNA"/>
</dbReference>
<dbReference type="Pfam" id="PF07485">
    <property type="entry name" value="DUF1529"/>
    <property type="match status" value="1"/>
</dbReference>
<dbReference type="AlphaFoldDB" id="A0A3G3JT76"/>
<reference evidence="1 2" key="1">
    <citation type="submission" date="2018-10" db="EMBL/GenBank/DDBJ databases">
        <title>Genome Sequence of Cohnella sp.</title>
        <authorList>
            <person name="Srinivasan S."/>
            <person name="Kim M.K."/>
        </authorList>
    </citation>
    <scope>NUCLEOTIDE SEQUENCE [LARGE SCALE GENOMIC DNA]</scope>
    <source>
        <strain evidence="1 2">18JY8-7</strain>
    </source>
</reference>
<accession>A0A3G3JT76</accession>
<dbReference type="Proteomes" id="UP000269097">
    <property type="component" value="Chromosome"/>
</dbReference>
<name>A0A3G3JT76_9BACL</name>
<dbReference type="KEGG" id="coh:EAV92_01795"/>
<organism evidence="1 2">
    <name type="scientific">Cohnella candidum</name>
    <dbReference type="NCBI Taxonomy" id="2674991"/>
    <lineage>
        <taxon>Bacteria</taxon>
        <taxon>Bacillati</taxon>
        <taxon>Bacillota</taxon>
        <taxon>Bacilli</taxon>
        <taxon>Bacillales</taxon>
        <taxon>Paenibacillaceae</taxon>
        <taxon>Cohnella</taxon>
    </lineage>
</organism>
<evidence type="ECO:0000313" key="2">
    <source>
        <dbReference type="Proteomes" id="UP000269097"/>
    </source>
</evidence>
<sequence length="131" mass="14628">MENQMDPGLCRRFADLLGGHPEPRGTGCSVGIPRSLPVKVLGRPAPSTAMLEFAYEAPDADGLALCLGEVALLQEEVNPFISVLARYRIPVTALHNHWLYDQPKLYYLHFAAIDRPLDFALKVREASYHLR</sequence>
<gene>
    <name evidence="1" type="ORF">EAV92_01795</name>
</gene>
<keyword evidence="2" id="KW-1185">Reference proteome</keyword>